<reference evidence="1 2" key="1">
    <citation type="submission" date="2021-06" db="EMBL/GenBank/DDBJ databases">
        <authorList>
            <person name="Palmer J.M."/>
        </authorList>
    </citation>
    <scope>NUCLEOTIDE SEQUENCE [LARGE SCALE GENOMIC DNA]</scope>
    <source>
        <strain evidence="1 2">GA_2019</strain>
        <tissue evidence="1">Muscle</tissue>
    </source>
</reference>
<gene>
    <name evidence="1" type="ORF">GOODEAATRI_004678</name>
</gene>
<evidence type="ECO:0000313" key="1">
    <source>
        <dbReference type="EMBL" id="MEQ2157721.1"/>
    </source>
</evidence>
<comment type="caution">
    <text evidence="1">The sequence shown here is derived from an EMBL/GenBank/DDBJ whole genome shotgun (WGS) entry which is preliminary data.</text>
</comment>
<name>A0ABV0MFF1_9TELE</name>
<sequence length="107" mass="12106">MCPLTSGREGAITFFHLGYVWFKPLEVKANPNNETVSVAVGFTELTIALIAEHLFEKNILSHTNRKTYIDDMAHCQQDSLPVHSYLGTHTHRSQATNETHVPQPAWF</sequence>
<protein>
    <submittedName>
        <fullName evidence="1">Uncharacterized protein</fullName>
    </submittedName>
</protein>
<proteinExistence type="predicted"/>
<evidence type="ECO:0000313" key="2">
    <source>
        <dbReference type="Proteomes" id="UP001476798"/>
    </source>
</evidence>
<accession>A0ABV0MFF1</accession>
<dbReference type="Proteomes" id="UP001476798">
    <property type="component" value="Unassembled WGS sequence"/>
</dbReference>
<organism evidence="1 2">
    <name type="scientific">Goodea atripinnis</name>
    <dbReference type="NCBI Taxonomy" id="208336"/>
    <lineage>
        <taxon>Eukaryota</taxon>
        <taxon>Metazoa</taxon>
        <taxon>Chordata</taxon>
        <taxon>Craniata</taxon>
        <taxon>Vertebrata</taxon>
        <taxon>Euteleostomi</taxon>
        <taxon>Actinopterygii</taxon>
        <taxon>Neopterygii</taxon>
        <taxon>Teleostei</taxon>
        <taxon>Neoteleostei</taxon>
        <taxon>Acanthomorphata</taxon>
        <taxon>Ovalentaria</taxon>
        <taxon>Atherinomorphae</taxon>
        <taxon>Cyprinodontiformes</taxon>
        <taxon>Goodeidae</taxon>
        <taxon>Goodea</taxon>
    </lineage>
</organism>
<keyword evidence="2" id="KW-1185">Reference proteome</keyword>
<dbReference type="EMBL" id="JAHRIO010000200">
    <property type="protein sequence ID" value="MEQ2157721.1"/>
    <property type="molecule type" value="Genomic_DNA"/>
</dbReference>